<dbReference type="AlphaFoldDB" id="M4BRW3"/>
<dbReference type="Proteomes" id="UP000011713">
    <property type="component" value="Unassembled WGS sequence"/>
</dbReference>
<evidence type="ECO:0000313" key="2">
    <source>
        <dbReference type="EnsemblProtists" id="HpaP809153"/>
    </source>
</evidence>
<proteinExistence type="predicted"/>
<feature type="compositionally biased region" description="Polar residues" evidence="1">
    <location>
        <begin position="112"/>
        <end position="123"/>
    </location>
</feature>
<name>M4BRW3_HYAAE</name>
<accession>M4BRW3</accession>
<evidence type="ECO:0000313" key="3">
    <source>
        <dbReference type="Proteomes" id="UP000011713"/>
    </source>
</evidence>
<protein>
    <submittedName>
        <fullName evidence="2">Uncharacterized protein</fullName>
    </submittedName>
</protein>
<sequence length="143" mass="15730">MYTFVRIAHVLGASDVHIHGHKIPFFLETFDDGEHVSSHELPRTLGRRAHNPHPLTVQCVSFAHFCCLVSLCHVDLLQARALRRSETEVPEGGALRSGTAAVDGDDERAATGWTQKLTNQFSTAKSRKAKAAQKANDEDTELA</sequence>
<reference evidence="2" key="2">
    <citation type="submission" date="2015-06" db="UniProtKB">
        <authorList>
            <consortium name="EnsemblProtists"/>
        </authorList>
    </citation>
    <scope>IDENTIFICATION</scope>
    <source>
        <strain evidence="2">Emoy2</strain>
    </source>
</reference>
<keyword evidence="3" id="KW-1185">Reference proteome</keyword>
<dbReference type="VEuPathDB" id="FungiDB:HpaG809153"/>
<dbReference type="HOGENOM" id="CLU_1809895_0_0_1"/>
<dbReference type="EMBL" id="JH598667">
    <property type="status" value="NOT_ANNOTATED_CDS"/>
    <property type="molecule type" value="Genomic_DNA"/>
</dbReference>
<dbReference type="EnsemblProtists" id="HpaT809153">
    <property type="protein sequence ID" value="HpaP809153"/>
    <property type="gene ID" value="HpaG809153"/>
</dbReference>
<feature type="region of interest" description="Disordered" evidence="1">
    <location>
        <begin position="85"/>
        <end position="143"/>
    </location>
</feature>
<organism evidence="2 3">
    <name type="scientific">Hyaloperonospora arabidopsidis (strain Emoy2)</name>
    <name type="common">Downy mildew agent</name>
    <name type="synonym">Peronospora arabidopsidis</name>
    <dbReference type="NCBI Taxonomy" id="559515"/>
    <lineage>
        <taxon>Eukaryota</taxon>
        <taxon>Sar</taxon>
        <taxon>Stramenopiles</taxon>
        <taxon>Oomycota</taxon>
        <taxon>Peronosporomycetes</taxon>
        <taxon>Peronosporales</taxon>
        <taxon>Peronosporaceae</taxon>
        <taxon>Hyaloperonospora</taxon>
    </lineage>
</organism>
<evidence type="ECO:0000256" key="1">
    <source>
        <dbReference type="SAM" id="MobiDB-lite"/>
    </source>
</evidence>
<dbReference type="InParanoid" id="M4BRW3"/>
<reference evidence="3" key="1">
    <citation type="journal article" date="2010" name="Science">
        <title>Signatures of adaptation to obligate biotrophy in the Hyaloperonospora arabidopsidis genome.</title>
        <authorList>
            <person name="Baxter L."/>
            <person name="Tripathy S."/>
            <person name="Ishaque N."/>
            <person name="Boot N."/>
            <person name="Cabral A."/>
            <person name="Kemen E."/>
            <person name="Thines M."/>
            <person name="Ah-Fong A."/>
            <person name="Anderson R."/>
            <person name="Badejoko W."/>
            <person name="Bittner-Eddy P."/>
            <person name="Boore J.L."/>
            <person name="Chibucos M.C."/>
            <person name="Coates M."/>
            <person name="Dehal P."/>
            <person name="Delehaunty K."/>
            <person name="Dong S."/>
            <person name="Downton P."/>
            <person name="Dumas B."/>
            <person name="Fabro G."/>
            <person name="Fronick C."/>
            <person name="Fuerstenberg S.I."/>
            <person name="Fulton L."/>
            <person name="Gaulin E."/>
            <person name="Govers F."/>
            <person name="Hughes L."/>
            <person name="Humphray S."/>
            <person name="Jiang R.H."/>
            <person name="Judelson H."/>
            <person name="Kamoun S."/>
            <person name="Kyung K."/>
            <person name="Meijer H."/>
            <person name="Minx P."/>
            <person name="Morris P."/>
            <person name="Nelson J."/>
            <person name="Phuntumart V."/>
            <person name="Qutob D."/>
            <person name="Rehmany A."/>
            <person name="Rougon-Cardoso A."/>
            <person name="Ryden P."/>
            <person name="Torto-Alalibo T."/>
            <person name="Studholme D."/>
            <person name="Wang Y."/>
            <person name="Win J."/>
            <person name="Wood J."/>
            <person name="Clifton S.W."/>
            <person name="Rogers J."/>
            <person name="Van den Ackerveken G."/>
            <person name="Jones J.D."/>
            <person name="McDowell J.M."/>
            <person name="Beynon J."/>
            <person name="Tyler B.M."/>
        </authorList>
    </citation>
    <scope>NUCLEOTIDE SEQUENCE [LARGE SCALE GENOMIC DNA]</scope>
    <source>
        <strain evidence="3">Emoy2</strain>
    </source>
</reference>